<dbReference type="AlphaFoldDB" id="A0A3L7ADU2"/>
<sequence length="149" mass="15701">MTAAAEYRDALRPLLEAASTRVTGILKTLAGAANIPGIDGVVLDVYVGQDPEGPFDIWARFSGPRGTELDFALGDARAVFGVEWTETGWDPEVPPCPAGWSLEEFEGAVITVVAEWIDPLIPAAPADLEWTVASPDGVTDSLVVGGHRG</sequence>
<accession>A0A3L7ADU2</accession>
<dbReference type="RefSeq" id="WP_121646971.1">
    <property type="nucleotide sequence ID" value="NZ_RCUX01000001.1"/>
</dbReference>
<gene>
    <name evidence="1" type="ORF">D9V32_00650</name>
</gene>
<name>A0A3L7ADU2_9MICO</name>
<proteinExistence type="predicted"/>
<protein>
    <submittedName>
        <fullName evidence="1">Uncharacterized protein</fullName>
    </submittedName>
</protein>
<comment type="caution">
    <text evidence="1">The sequence shown here is derived from an EMBL/GenBank/DDBJ whole genome shotgun (WGS) entry which is preliminary data.</text>
</comment>
<reference evidence="1 2" key="1">
    <citation type="submission" date="2018-10" db="EMBL/GenBank/DDBJ databases">
        <authorList>
            <person name="Li J."/>
        </authorList>
    </citation>
    <scope>NUCLEOTIDE SEQUENCE [LARGE SCALE GENOMIC DNA]</scope>
    <source>
        <strain evidence="1 2">IF 016277</strain>
    </source>
</reference>
<evidence type="ECO:0000313" key="2">
    <source>
        <dbReference type="Proteomes" id="UP000272503"/>
    </source>
</evidence>
<dbReference type="Pfam" id="PF19926">
    <property type="entry name" value="DUF6389"/>
    <property type="match status" value="1"/>
</dbReference>
<dbReference type="Proteomes" id="UP000272503">
    <property type="component" value="Unassembled WGS sequence"/>
</dbReference>
<dbReference type="EMBL" id="RCUX01000001">
    <property type="protein sequence ID" value="RLP77878.1"/>
    <property type="molecule type" value="Genomic_DNA"/>
</dbReference>
<dbReference type="InterPro" id="IPR045661">
    <property type="entry name" value="DUF6389"/>
</dbReference>
<dbReference type="OrthoDB" id="1440810at2"/>
<keyword evidence="2" id="KW-1185">Reference proteome</keyword>
<evidence type="ECO:0000313" key="1">
    <source>
        <dbReference type="EMBL" id="RLP77878.1"/>
    </source>
</evidence>
<organism evidence="1 2">
    <name type="scientific">Mycetocola tolaasinivorans</name>
    <dbReference type="NCBI Taxonomy" id="76635"/>
    <lineage>
        <taxon>Bacteria</taxon>
        <taxon>Bacillati</taxon>
        <taxon>Actinomycetota</taxon>
        <taxon>Actinomycetes</taxon>
        <taxon>Micrococcales</taxon>
        <taxon>Microbacteriaceae</taxon>
        <taxon>Mycetocola</taxon>
    </lineage>
</organism>